<comment type="function">
    <text evidence="5">Probable 2-oxoglutarate-dependent dioxygenase that may be involved in glucosinolates biosynthesis. May play a role in the production of aliphatic glucosinolates.</text>
</comment>
<dbReference type="Gramene" id="CDP10326">
    <property type="protein sequence ID" value="CDP10326"/>
    <property type="gene ID" value="GSCOC_T00031019001"/>
</dbReference>
<accession>A0A068UPH0</accession>
<evidence type="ECO:0000256" key="1">
    <source>
        <dbReference type="ARBA" id="ARBA00008056"/>
    </source>
</evidence>
<keyword evidence="4 6" id="KW-0408">Iron</keyword>
<protein>
    <recommendedName>
        <fullName evidence="7">Fe2OG dioxygenase domain-containing protein</fullName>
    </recommendedName>
</protein>
<dbReference type="GO" id="GO:0016706">
    <property type="term" value="F:2-oxoglutarate-dependent dioxygenase activity"/>
    <property type="evidence" value="ECO:0007669"/>
    <property type="project" value="UniProtKB-ARBA"/>
</dbReference>
<dbReference type="Pfam" id="PF03171">
    <property type="entry name" value="2OG-FeII_Oxy"/>
    <property type="match status" value="1"/>
</dbReference>
<organism evidence="8 9">
    <name type="scientific">Coffea canephora</name>
    <name type="common">Robusta coffee</name>
    <dbReference type="NCBI Taxonomy" id="49390"/>
    <lineage>
        <taxon>Eukaryota</taxon>
        <taxon>Viridiplantae</taxon>
        <taxon>Streptophyta</taxon>
        <taxon>Embryophyta</taxon>
        <taxon>Tracheophyta</taxon>
        <taxon>Spermatophyta</taxon>
        <taxon>Magnoliopsida</taxon>
        <taxon>eudicotyledons</taxon>
        <taxon>Gunneridae</taxon>
        <taxon>Pentapetalae</taxon>
        <taxon>asterids</taxon>
        <taxon>lamiids</taxon>
        <taxon>Gentianales</taxon>
        <taxon>Rubiaceae</taxon>
        <taxon>Ixoroideae</taxon>
        <taxon>Gardenieae complex</taxon>
        <taxon>Bertiereae - Coffeeae clade</taxon>
        <taxon>Coffeeae</taxon>
        <taxon>Coffea</taxon>
    </lineage>
</organism>
<dbReference type="STRING" id="49390.A0A068UPH0"/>
<dbReference type="InterPro" id="IPR044861">
    <property type="entry name" value="IPNS-like_FE2OG_OXY"/>
</dbReference>
<dbReference type="InterPro" id="IPR027443">
    <property type="entry name" value="IPNS-like_sf"/>
</dbReference>
<feature type="domain" description="Fe2OG dioxygenase" evidence="7">
    <location>
        <begin position="161"/>
        <end position="265"/>
    </location>
</feature>
<dbReference type="OMA" id="LETKMQH"/>
<dbReference type="AlphaFoldDB" id="A0A068UPH0"/>
<dbReference type="SUPFAM" id="SSF51197">
    <property type="entry name" value="Clavaminate synthase-like"/>
    <property type="match status" value="1"/>
</dbReference>
<evidence type="ECO:0000256" key="3">
    <source>
        <dbReference type="ARBA" id="ARBA00023002"/>
    </source>
</evidence>
<dbReference type="InParanoid" id="A0A068UPH0"/>
<dbReference type="GO" id="GO:0046872">
    <property type="term" value="F:metal ion binding"/>
    <property type="evidence" value="ECO:0007669"/>
    <property type="project" value="UniProtKB-KW"/>
</dbReference>
<dbReference type="EMBL" id="HG739128">
    <property type="protein sequence ID" value="CDP10326.1"/>
    <property type="molecule type" value="Genomic_DNA"/>
</dbReference>
<dbReference type="PhylomeDB" id="A0A068UPH0"/>
<evidence type="ECO:0000313" key="9">
    <source>
        <dbReference type="Proteomes" id="UP000295252"/>
    </source>
</evidence>
<sequence length="313" mass="36006">MCSLTQNYLPVIDFTKKNLDPSSSFWPSTRQAVVRALEDYGCFIALYDEVTLELNEAIFRASEELFDLPTEIKVLNTSNTPSHGYVGQEPIIPLYEGLGIENATTLDGVEKFTNLLWPNGNHSFSETAFSYSKIVAELDQMVMRMVSEAYGIEKNYESLLGSMSYLLRLIKYRRPHENEKNLGIVPHTDKSFMSILQQDQVKGLEIKTKDGEWMVIDPSPFSFIVMAGDVCMAWTNGRIEPPHHRVVMTENAERYSLGLFTFIRDLIVQVPEELVDDEHPLQFKPFDHYKYIDYYYTDEGKRSKCPIRDYCGV</sequence>
<dbReference type="InterPro" id="IPR050231">
    <property type="entry name" value="Iron_ascorbate_oxido_reductase"/>
</dbReference>
<dbReference type="GO" id="GO:0002238">
    <property type="term" value="P:response to molecule of fungal origin"/>
    <property type="evidence" value="ECO:0007669"/>
    <property type="project" value="UniProtKB-ARBA"/>
</dbReference>
<dbReference type="GO" id="GO:0009805">
    <property type="term" value="P:coumarin biosynthetic process"/>
    <property type="evidence" value="ECO:0007669"/>
    <property type="project" value="UniProtKB-ARBA"/>
</dbReference>
<dbReference type="OrthoDB" id="288590at2759"/>
<dbReference type="Proteomes" id="UP000295252">
    <property type="component" value="Chromosome V"/>
</dbReference>
<keyword evidence="3 6" id="KW-0560">Oxidoreductase</keyword>
<evidence type="ECO:0000256" key="5">
    <source>
        <dbReference type="ARBA" id="ARBA00057022"/>
    </source>
</evidence>
<gene>
    <name evidence="8" type="ORF">GSCOC_T00031019001</name>
</gene>
<keyword evidence="2 6" id="KW-0479">Metal-binding</keyword>
<dbReference type="PANTHER" id="PTHR47990">
    <property type="entry name" value="2-OXOGLUTARATE (2OG) AND FE(II)-DEPENDENT OXYGENASE SUPERFAMILY PROTEIN-RELATED"/>
    <property type="match status" value="1"/>
</dbReference>
<name>A0A068UPH0_COFCA</name>
<dbReference type="InterPro" id="IPR026992">
    <property type="entry name" value="DIOX_N"/>
</dbReference>
<evidence type="ECO:0000256" key="2">
    <source>
        <dbReference type="ARBA" id="ARBA00022723"/>
    </source>
</evidence>
<keyword evidence="9" id="KW-1185">Reference proteome</keyword>
<evidence type="ECO:0000256" key="4">
    <source>
        <dbReference type="ARBA" id="ARBA00023004"/>
    </source>
</evidence>
<reference evidence="9" key="1">
    <citation type="journal article" date="2014" name="Science">
        <title>The coffee genome provides insight into the convergent evolution of caffeine biosynthesis.</title>
        <authorList>
            <person name="Denoeud F."/>
            <person name="Carretero-Paulet L."/>
            <person name="Dereeper A."/>
            <person name="Droc G."/>
            <person name="Guyot R."/>
            <person name="Pietrella M."/>
            <person name="Zheng C."/>
            <person name="Alberti A."/>
            <person name="Anthony F."/>
            <person name="Aprea G."/>
            <person name="Aury J.M."/>
            <person name="Bento P."/>
            <person name="Bernard M."/>
            <person name="Bocs S."/>
            <person name="Campa C."/>
            <person name="Cenci A."/>
            <person name="Combes M.C."/>
            <person name="Crouzillat D."/>
            <person name="Da Silva C."/>
            <person name="Daddiego L."/>
            <person name="De Bellis F."/>
            <person name="Dussert S."/>
            <person name="Garsmeur O."/>
            <person name="Gayraud T."/>
            <person name="Guignon V."/>
            <person name="Jahn K."/>
            <person name="Jamilloux V."/>
            <person name="Joet T."/>
            <person name="Labadie K."/>
            <person name="Lan T."/>
            <person name="Leclercq J."/>
            <person name="Lepelley M."/>
            <person name="Leroy T."/>
            <person name="Li L.T."/>
            <person name="Librado P."/>
            <person name="Lopez L."/>
            <person name="Munoz A."/>
            <person name="Noel B."/>
            <person name="Pallavicini A."/>
            <person name="Perrotta G."/>
            <person name="Poncet V."/>
            <person name="Pot D."/>
            <person name="Priyono X."/>
            <person name="Rigoreau M."/>
            <person name="Rouard M."/>
            <person name="Rozas J."/>
            <person name="Tranchant-Dubreuil C."/>
            <person name="VanBuren R."/>
            <person name="Zhang Q."/>
            <person name="Andrade A.C."/>
            <person name="Argout X."/>
            <person name="Bertrand B."/>
            <person name="de Kochko A."/>
            <person name="Graziosi G."/>
            <person name="Henry R.J."/>
            <person name="Jayarama X."/>
            <person name="Ming R."/>
            <person name="Nagai C."/>
            <person name="Rounsley S."/>
            <person name="Sankoff D."/>
            <person name="Giuliano G."/>
            <person name="Albert V.A."/>
            <person name="Wincker P."/>
            <person name="Lashermes P."/>
        </authorList>
    </citation>
    <scope>NUCLEOTIDE SEQUENCE [LARGE SCALE GENOMIC DNA]</scope>
    <source>
        <strain evidence="9">cv. DH200-94</strain>
    </source>
</reference>
<proteinExistence type="inferred from homology"/>
<evidence type="ECO:0000256" key="6">
    <source>
        <dbReference type="RuleBase" id="RU003682"/>
    </source>
</evidence>
<dbReference type="Gene3D" id="2.60.120.330">
    <property type="entry name" value="B-lactam Antibiotic, Isopenicillin N Synthase, Chain"/>
    <property type="match status" value="1"/>
</dbReference>
<evidence type="ECO:0000259" key="7">
    <source>
        <dbReference type="PROSITE" id="PS51471"/>
    </source>
</evidence>
<dbReference type="FunFam" id="2.60.120.330:FF:000022">
    <property type="entry name" value="Probable 2-oxoglutarate-dependent dioxygenase AOP1.2"/>
    <property type="match status" value="1"/>
</dbReference>
<dbReference type="Pfam" id="PF14226">
    <property type="entry name" value="DIOX_N"/>
    <property type="match status" value="1"/>
</dbReference>
<dbReference type="PROSITE" id="PS51471">
    <property type="entry name" value="FE2OG_OXY"/>
    <property type="match status" value="1"/>
</dbReference>
<dbReference type="InterPro" id="IPR005123">
    <property type="entry name" value="Oxoglu/Fe-dep_dioxygenase_dom"/>
</dbReference>
<comment type="similarity">
    <text evidence="1 6">Belongs to the iron/ascorbate-dependent oxidoreductase family.</text>
</comment>
<evidence type="ECO:0000313" key="8">
    <source>
        <dbReference type="EMBL" id="CDP10326.1"/>
    </source>
</evidence>